<dbReference type="Proteomes" id="UP000623467">
    <property type="component" value="Unassembled WGS sequence"/>
</dbReference>
<organism evidence="2 3">
    <name type="scientific">Mycena sanguinolenta</name>
    <dbReference type="NCBI Taxonomy" id="230812"/>
    <lineage>
        <taxon>Eukaryota</taxon>
        <taxon>Fungi</taxon>
        <taxon>Dikarya</taxon>
        <taxon>Basidiomycota</taxon>
        <taxon>Agaricomycotina</taxon>
        <taxon>Agaricomycetes</taxon>
        <taxon>Agaricomycetidae</taxon>
        <taxon>Agaricales</taxon>
        <taxon>Marasmiineae</taxon>
        <taxon>Mycenaceae</taxon>
        <taxon>Mycena</taxon>
    </lineage>
</organism>
<sequence length="475" mass="54314">MSMTANFELYTELRERQRAIEGRIARYRAKIADSERELKECLEMLQQFPRHYPVLTLPPEIISEIFVYSSLPSPLGLETIPNPRYAPMLLLHVCRAWRAIAITTPRLWANLWLEFRRLPPRFFDAENFDKFLADYAVRLGAFPLSLKVTGCAQSEDDGRRVFTAIFDQLASHLGVLELITDMNHYREHNLLFPLLRKLFIGFYYNADEDLISLHGRPLQTFCASPQLRELCIFNSARPSHIAIPWERLTEFYGEELSSRECVEVLRSAPSLVKCTFESGTKGHANLQALTHPNLQSLKIGSGDEPAVRFITLPALQDLELSVENIADEHLLQFISRSSSTLLKFSAMDVPIQSLQGMANLTHLQLCSPEGNYLFTFLGMLDRTRNPSFLPHLQTLEFEDCLPYVNLYLASILSSRAVSQDGGAKLRSFRQIWSTFEAIQVKYDDPIALAFEKLVENGMEIYIGPPKRGEHLRWGI</sequence>
<keyword evidence="1" id="KW-0175">Coiled coil</keyword>
<accession>A0A8H6X6X6</accession>
<name>A0A8H6X6X6_9AGAR</name>
<comment type="caution">
    <text evidence="2">The sequence shown here is derived from an EMBL/GenBank/DDBJ whole genome shotgun (WGS) entry which is preliminary data.</text>
</comment>
<dbReference type="Gene3D" id="1.20.1280.50">
    <property type="match status" value="1"/>
</dbReference>
<protein>
    <submittedName>
        <fullName evidence="2">F-box domain-containing protein</fullName>
    </submittedName>
</protein>
<evidence type="ECO:0000313" key="2">
    <source>
        <dbReference type="EMBL" id="KAF7335257.1"/>
    </source>
</evidence>
<keyword evidence="3" id="KW-1185">Reference proteome</keyword>
<evidence type="ECO:0000313" key="3">
    <source>
        <dbReference type="Proteomes" id="UP000623467"/>
    </source>
</evidence>
<dbReference type="OrthoDB" id="2269034at2759"/>
<dbReference type="EMBL" id="JACAZH010000041">
    <property type="protein sequence ID" value="KAF7335257.1"/>
    <property type="molecule type" value="Genomic_DNA"/>
</dbReference>
<dbReference type="AlphaFoldDB" id="A0A8H6X6X6"/>
<evidence type="ECO:0000256" key="1">
    <source>
        <dbReference type="SAM" id="Coils"/>
    </source>
</evidence>
<reference evidence="2" key="1">
    <citation type="submission" date="2020-05" db="EMBL/GenBank/DDBJ databases">
        <title>Mycena genomes resolve the evolution of fungal bioluminescence.</title>
        <authorList>
            <person name="Tsai I.J."/>
        </authorList>
    </citation>
    <scope>NUCLEOTIDE SEQUENCE</scope>
    <source>
        <strain evidence="2">160909Yilan</strain>
    </source>
</reference>
<feature type="coiled-coil region" evidence="1">
    <location>
        <begin position="10"/>
        <end position="44"/>
    </location>
</feature>
<proteinExistence type="predicted"/>
<gene>
    <name evidence="2" type="ORF">MSAN_02336200</name>
</gene>